<dbReference type="Pfam" id="PF01061">
    <property type="entry name" value="ABC2_membrane"/>
    <property type="match status" value="1"/>
</dbReference>
<dbReference type="EMBL" id="DXBY01000087">
    <property type="protein sequence ID" value="HIZ35227.1"/>
    <property type="molecule type" value="Genomic_DNA"/>
</dbReference>
<keyword evidence="5" id="KW-0046">Antibiotic resistance</keyword>
<protein>
    <recommendedName>
        <fullName evidence="6">Transport permease protein</fullName>
    </recommendedName>
</protein>
<gene>
    <name evidence="8" type="ORF">H9815_05580</name>
</gene>
<feature type="transmembrane region" description="Helical" evidence="6">
    <location>
        <begin position="96"/>
        <end position="124"/>
    </location>
</feature>
<dbReference type="Proteomes" id="UP000824037">
    <property type="component" value="Unassembled WGS sequence"/>
</dbReference>
<feature type="transmembrane region" description="Helical" evidence="6">
    <location>
        <begin position="136"/>
        <end position="160"/>
    </location>
</feature>
<evidence type="ECO:0000256" key="3">
    <source>
        <dbReference type="ARBA" id="ARBA00022989"/>
    </source>
</evidence>
<accession>A0A9D2J3T3</accession>
<feature type="transmembrane region" description="Helical" evidence="6">
    <location>
        <begin position="167"/>
        <end position="186"/>
    </location>
</feature>
<evidence type="ECO:0000259" key="7">
    <source>
        <dbReference type="PROSITE" id="PS51012"/>
    </source>
</evidence>
<dbReference type="GO" id="GO:0046677">
    <property type="term" value="P:response to antibiotic"/>
    <property type="evidence" value="ECO:0007669"/>
    <property type="project" value="UniProtKB-KW"/>
</dbReference>
<evidence type="ECO:0000256" key="5">
    <source>
        <dbReference type="ARBA" id="ARBA00023251"/>
    </source>
</evidence>
<comment type="subcellular location">
    <subcellularLocation>
        <location evidence="6">Cell membrane</location>
        <topology evidence="6">Multi-pass membrane protein</topology>
    </subcellularLocation>
    <subcellularLocation>
        <location evidence="1">Membrane</location>
        <topology evidence="1">Multi-pass membrane protein</topology>
    </subcellularLocation>
</comment>
<dbReference type="GO" id="GO:0043190">
    <property type="term" value="C:ATP-binding cassette (ABC) transporter complex"/>
    <property type="evidence" value="ECO:0007669"/>
    <property type="project" value="InterPro"/>
</dbReference>
<sequence>MSALLNLTGAETRLFLREPISMIFTFALPPVLLVILGLIPAFGESDPDLGGLRVIDVYPPVILTMAIAMVALTHLPPQLATYRDKGVLRRMRTTPATPAVLLGAHLLMCAAITAVTMIAITTIATLAFDVALPQNLLGYLLAFGLTTLATLSLGLLAAAVAPSGTSASAIGLILLFPLMFFAGLWIPRGSMSDLLVAISDLTPLGAGVQALEDAAAGGWPQVLHLGVLVAWTVVAGGLAARTFRWE</sequence>
<dbReference type="InterPro" id="IPR052902">
    <property type="entry name" value="ABC-2_transporter"/>
</dbReference>
<dbReference type="InterPro" id="IPR047817">
    <property type="entry name" value="ABC2_TM_bact-type"/>
</dbReference>
<keyword evidence="6" id="KW-0813">Transport</keyword>
<dbReference type="PROSITE" id="PS51012">
    <property type="entry name" value="ABC_TM2"/>
    <property type="match status" value="1"/>
</dbReference>
<evidence type="ECO:0000256" key="1">
    <source>
        <dbReference type="ARBA" id="ARBA00004141"/>
    </source>
</evidence>
<keyword evidence="2 6" id="KW-0812">Transmembrane</keyword>
<evidence type="ECO:0000313" key="8">
    <source>
        <dbReference type="EMBL" id="HIZ35227.1"/>
    </source>
</evidence>
<name>A0A9D2J3T3_9MICO</name>
<organism evidence="8 9">
    <name type="scientific">Candidatus Ruania gallistercoris</name>
    <dbReference type="NCBI Taxonomy" id="2838746"/>
    <lineage>
        <taxon>Bacteria</taxon>
        <taxon>Bacillati</taxon>
        <taxon>Actinomycetota</taxon>
        <taxon>Actinomycetes</taxon>
        <taxon>Micrococcales</taxon>
        <taxon>Ruaniaceae</taxon>
        <taxon>Ruania</taxon>
    </lineage>
</organism>
<comment type="similarity">
    <text evidence="6">Belongs to the ABC-2 integral membrane protein family.</text>
</comment>
<dbReference type="AlphaFoldDB" id="A0A9D2J3T3"/>
<dbReference type="GO" id="GO:0140359">
    <property type="term" value="F:ABC-type transporter activity"/>
    <property type="evidence" value="ECO:0007669"/>
    <property type="project" value="InterPro"/>
</dbReference>
<keyword evidence="3 6" id="KW-1133">Transmembrane helix</keyword>
<evidence type="ECO:0000313" key="9">
    <source>
        <dbReference type="Proteomes" id="UP000824037"/>
    </source>
</evidence>
<dbReference type="InterPro" id="IPR000412">
    <property type="entry name" value="ABC_2_transport"/>
</dbReference>
<feature type="transmembrane region" description="Helical" evidence="6">
    <location>
        <begin position="57"/>
        <end position="75"/>
    </location>
</feature>
<evidence type="ECO:0000256" key="6">
    <source>
        <dbReference type="RuleBase" id="RU361157"/>
    </source>
</evidence>
<feature type="transmembrane region" description="Helical" evidence="6">
    <location>
        <begin position="222"/>
        <end position="240"/>
    </location>
</feature>
<feature type="transmembrane region" description="Helical" evidence="6">
    <location>
        <begin position="20"/>
        <end position="42"/>
    </location>
</feature>
<feature type="domain" description="ABC transmembrane type-2" evidence="7">
    <location>
        <begin position="20"/>
        <end position="246"/>
    </location>
</feature>
<reference evidence="8" key="1">
    <citation type="journal article" date="2021" name="PeerJ">
        <title>Extensive microbial diversity within the chicken gut microbiome revealed by metagenomics and culture.</title>
        <authorList>
            <person name="Gilroy R."/>
            <person name="Ravi A."/>
            <person name="Getino M."/>
            <person name="Pursley I."/>
            <person name="Horton D.L."/>
            <person name="Alikhan N.F."/>
            <person name="Baker D."/>
            <person name="Gharbi K."/>
            <person name="Hall N."/>
            <person name="Watson M."/>
            <person name="Adriaenssens E.M."/>
            <person name="Foster-Nyarko E."/>
            <person name="Jarju S."/>
            <person name="Secka A."/>
            <person name="Antonio M."/>
            <person name="Oren A."/>
            <person name="Chaudhuri R.R."/>
            <person name="La Ragione R."/>
            <person name="Hildebrand F."/>
            <person name="Pallen M.J."/>
        </authorList>
    </citation>
    <scope>NUCLEOTIDE SEQUENCE</scope>
    <source>
        <strain evidence="8">ChiGjej4B4-7305</strain>
    </source>
</reference>
<evidence type="ECO:0000256" key="2">
    <source>
        <dbReference type="ARBA" id="ARBA00022692"/>
    </source>
</evidence>
<comment type="caution">
    <text evidence="8">The sequence shown here is derived from an EMBL/GenBank/DDBJ whole genome shotgun (WGS) entry which is preliminary data.</text>
</comment>
<evidence type="ECO:0000256" key="4">
    <source>
        <dbReference type="ARBA" id="ARBA00023136"/>
    </source>
</evidence>
<proteinExistence type="inferred from homology"/>
<dbReference type="InterPro" id="IPR013525">
    <property type="entry name" value="ABC2_TM"/>
</dbReference>
<dbReference type="PANTHER" id="PTHR43027">
    <property type="entry name" value="DOXORUBICIN RESISTANCE ABC TRANSPORTER PERMEASE PROTEIN DRRC-RELATED"/>
    <property type="match status" value="1"/>
</dbReference>
<reference evidence="8" key="2">
    <citation type="submission" date="2021-04" db="EMBL/GenBank/DDBJ databases">
        <authorList>
            <person name="Gilroy R."/>
        </authorList>
    </citation>
    <scope>NUCLEOTIDE SEQUENCE</scope>
    <source>
        <strain evidence="8">ChiGjej4B4-7305</strain>
    </source>
</reference>
<keyword evidence="6" id="KW-1003">Cell membrane</keyword>
<dbReference type="PRINTS" id="PR00164">
    <property type="entry name" value="ABC2TRNSPORT"/>
</dbReference>
<keyword evidence="4 6" id="KW-0472">Membrane</keyword>
<dbReference type="PANTHER" id="PTHR43027:SF2">
    <property type="entry name" value="TRANSPORT PERMEASE PROTEIN"/>
    <property type="match status" value="1"/>
</dbReference>